<dbReference type="VEuPathDB" id="FungiDB:GGTG_09056"/>
<evidence type="ECO:0000313" key="4">
    <source>
        <dbReference type="Proteomes" id="UP000006039"/>
    </source>
</evidence>
<dbReference type="GO" id="GO:0051118">
    <property type="term" value="F:glucan endo-1,3-alpha-glucosidase activity"/>
    <property type="evidence" value="ECO:0007669"/>
    <property type="project" value="InterPro"/>
</dbReference>
<dbReference type="InterPro" id="IPR005197">
    <property type="entry name" value="Glyco_hydro_71"/>
</dbReference>
<dbReference type="AlphaFoldDB" id="J3P6B5"/>
<dbReference type="CDD" id="cd11577">
    <property type="entry name" value="GH71"/>
    <property type="match status" value="1"/>
</dbReference>
<reference evidence="3" key="4">
    <citation type="journal article" date="2015" name="G3 (Bethesda)">
        <title>Genome sequences of three phytopathogenic species of the Magnaporthaceae family of fungi.</title>
        <authorList>
            <person name="Okagaki L.H."/>
            <person name="Nunes C.C."/>
            <person name="Sailsbery J."/>
            <person name="Clay B."/>
            <person name="Brown D."/>
            <person name="John T."/>
            <person name="Oh Y."/>
            <person name="Young N."/>
            <person name="Fitzgerald M."/>
            <person name="Haas B.J."/>
            <person name="Zeng Q."/>
            <person name="Young S."/>
            <person name="Adiconis X."/>
            <person name="Fan L."/>
            <person name="Levin J.Z."/>
            <person name="Mitchell T.K."/>
            <person name="Okubara P.A."/>
            <person name="Farman M.L."/>
            <person name="Kohn L.M."/>
            <person name="Birren B."/>
            <person name="Ma L.-J."/>
            <person name="Dean R.A."/>
        </authorList>
    </citation>
    <scope>NUCLEOTIDE SEQUENCE</scope>
    <source>
        <strain evidence="3">R3-111a-1</strain>
    </source>
</reference>
<dbReference type="Pfam" id="PF03659">
    <property type="entry name" value="Glyco_hydro_71"/>
    <property type="match status" value="1"/>
</dbReference>
<reference evidence="2" key="3">
    <citation type="submission" date="2010-09" db="EMBL/GenBank/DDBJ databases">
        <title>Annotation of Gaeumannomyces graminis var. tritici R3-111a-1.</title>
        <authorList>
            <consortium name="The Broad Institute Genome Sequencing Platform"/>
            <person name="Ma L.-J."/>
            <person name="Dead R."/>
            <person name="Young S.K."/>
            <person name="Zeng Q."/>
            <person name="Gargeya S."/>
            <person name="Fitzgerald M."/>
            <person name="Haas B."/>
            <person name="Abouelleil A."/>
            <person name="Alvarado L."/>
            <person name="Arachchi H.M."/>
            <person name="Berlin A."/>
            <person name="Brown A."/>
            <person name="Chapman S.B."/>
            <person name="Chen Z."/>
            <person name="Dunbar C."/>
            <person name="Freedman E."/>
            <person name="Gearin G."/>
            <person name="Gellesch M."/>
            <person name="Goldberg J."/>
            <person name="Griggs A."/>
            <person name="Gujja S."/>
            <person name="Heiman D."/>
            <person name="Howarth C."/>
            <person name="Larson L."/>
            <person name="Lui A."/>
            <person name="MacDonald P.J.P."/>
            <person name="Mehta T."/>
            <person name="Montmayeur A."/>
            <person name="Murphy C."/>
            <person name="Neiman D."/>
            <person name="Pearson M."/>
            <person name="Priest M."/>
            <person name="Roberts A."/>
            <person name="Saif S."/>
            <person name="Shea T."/>
            <person name="Shenoy N."/>
            <person name="Sisk P."/>
            <person name="Stolte C."/>
            <person name="Sykes S."/>
            <person name="Yandava C."/>
            <person name="Wortman J."/>
            <person name="Nusbaum C."/>
            <person name="Birren B."/>
        </authorList>
    </citation>
    <scope>NUCLEOTIDE SEQUENCE</scope>
    <source>
        <strain evidence="2">R3-111a-1</strain>
    </source>
</reference>
<reference evidence="4" key="1">
    <citation type="submission" date="2010-07" db="EMBL/GenBank/DDBJ databases">
        <title>The genome sequence of Gaeumannomyces graminis var. tritici strain R3-111a-1.</title>
        <authorList>
            <consortium name="The Broad Institute Genome Sequencing Platform"/>
            <person name="Ma L.-J."/>
            <person name="Dead R."/>
            <person name="Young S."/>
            <person name="Zeng Q."/>
            <person name="Koehrsen M."/>
            <person name="Alvarado L."/>
            <person name="Berlin A."/>
            <person name="Chapman S.B."/>
            <person name="Chen Z."/>
            <person name="Freedman E."/>
            <person name="Gellesch M."/>
            <person name="Goldberg J."/>
            <person name="Griggs A."/>
            <person name="Gujja S."/>
            <person name="Heilman E.R."/>
            <person name="Heiman D."/>
            <person name="Hepburn T."/>
            <person name="Howarth C."/>
            <person name="Jen D."/>
            <person name="Larson L."/>
            <person name="Mehta T."/>
            <person name="Neiman D."/>
            <person name="Pearson M."/>
            <person name="Roberts A."/>
            <person name="Saif S."/>
            <person name="Shea T."/>
            <person name="Shenoy N."/>
            <person name="Sisk P."/>
            <person name="Stolte C."/>
            <person name="Sykes S."/>
            <person name="Walk T."/>
            <person name="White J."/>
            <person name="Yandava C."/>
            <person name="Haas B."/>
            <person name="Nusbaum C."/>
            <person name="Birren B."/>
        </authorList>
    </citation>
    <scope>NUCLEOTIDE SEQUENCE [LARGE SCALE GENOMIC DNA]</scope>
    <source>
        <strain evidence="4">R3-111a-1</strain>
    </source>
</reference>
<dbReference type="HOGENOM" id="CLU_019141_1_0_1"/>
<dbReference type="Gene3D" id="3.20.20.80">
    <property type="entry name" value="Glycosidases"/>
    <property type="match status" value="1"/>
</dbReference>
<dbReference type="STRING" id="644352.J3P6B5"/>
<feature type="signal peptide" evidence="1">
    <location>
        <begin position="1"/>
        <end position="21"/>
    </location>
</feature>
<sequence>MKPASFLPLLAALMGSAVVDAKAVFAHFMVGNVQSFDQGAWENDIGVAQAAGIDAYALNIAAGDSSVDSSLAKAFAAADSKGFKLFFSFDYAAWGAWPQDRVVSLINSYKGRASYYQHNGKPLVSTFEGPGSANQWGSIKGSTNAFFVPDWDSQGPSGAASLAGGVADGLFNWDAWPVGAADMSTSKDQAYKNALSGKPYMMGVSPWFFTNLPGWDKNWLWRGDDLWFDRWQQVLQMQPEFVEIITWNDWGESHYIAPLDSQQWGLFSSGQAPYNYAADMPHDGWRQFLPYLIRQYKTGATSVDREGLTTWFRRSPATACATGGTTGNHAGHGQQELPPSQVAQDRVFYSALLTSGSGVQVTVSIGGSSQVGSWEATPGGNGAGMYHGSVPFNGRLGQVVVTITRGGNQIARVDGASISTSCTNGITNWNAWVGGAWASGGSTPPPTGDACVAGSGQGNFGGLCSFACHYDYCPSPCTCTARGTKVNPPAATGQKGYPKVGVADHCAYLGLCSFAWDRGYTDNLAACGSDPAGAAGC</sequence>
<dbReference type="eggNOG" id="ENOG502RZ85">
    <property type="taxonomic scope" value="Eukaryota"/>
</dbReference>
<protein>
    <submittedName>
        <fullName evidence="2">Glucan endo-1,3-alpha-glucosidase agn1</fullName>
    </submittedName>
</protein>
<name>J3P6B5_GAET3</name>
<organism evidence="2">
    <name type="scientific">Gaeumannomyces tritici (strain R3-111a-1)</name>
    <name type="common">Wheat and barley take-all root rot fungus</name>
    <name type="synonym">Gaeumannomyces graminis var. tritici</name>
    <dbReference type="NCBI Taxonomy" id="644352"/>
    <lineage>
        <taxon>Eukaryota</taxon>
        <taxon>Fungi</taxon>
        <taxon>Dikarya</taxon>
        <taxon>Ascomycota</taxon>
        <taxon>Pezizomycotina</taxon>
        <taxon>Sordariomycetes</taxon>
        <taxon>Sordariomycetidae</taxon>
        <taxon>Magnaporthales</taxon>
        <taxon>Magnaporthaceae</taxon>
        <taxon>Gaeumannomyces</taxon>
    </lineage>
</organism>
<dbReference type="EMBL" id="GL385399">
    <property type="protein sequence ID" value="EJT72189.1"/>
    <property type="molecule type" value="Genomic_DNA"/>
</dbReference>
<dbReference type="RefSeq" id="XP_009225163.1">
    <property type="nucleotide sequence ID" value="XM_009226899.1"/>
</dbReference>
<dbReference type="Proteomes" id="UP000006039">
    <property type="component" value="Unassembled WGS sequence"/>
</dbReference>
<feature type="chain" id="PRO_5015094991" evidence="1">
    <location>
        <begin position="22"/>
        <end position="537"/>
    </location>
</feature>
<keyword evidence="4" id="KW-1185">Reference proteome</keyword>
<gene>
    <name evidence="3" type="primary">20349514</name>
    <name evidence="2" type="ORF">GGTG_09056</name>
</gene>
<evidence type="ECO:0000256" key="1">
    <source>
        <dbReference type="SAM" id="SignalP"/>
    </source>
</evidence>
<reference evidence="2" key="2">
    <citation type="submission" date="2010-07" db="EMBL/GenBank/DDBJ databases">
        <authorList>
            <consortium name="The Broad Institute Genome Sequencing Platform"/>
            <consortium name="Broad Institute Genome Sequencing Center for Infectious Disease"/>
            <person name="Ma L.-J."/>
            <person name="Dead R."/>
            <person name="Young S."/>
            <person name="Zeng Q."/>
            <person name="Koehrsen M."/>
            <person name="Alvarado L."/>
            <person name="Berlin A."/>
            <person name="Chapman S.B."/>
            <person name="Chen Z."/>
            <person name="Freedman E."/>
            <person name="Gellesch M."/>
            <person name="Goldberg J."/>
            <person name="Griggs A."/>
            <person name="Gujja S."/>
            <person name="Heilman E.R."/>
            <person name="Heiman D."/>
            <person name="Hepburn T."/>
            <person name="Howarth C."/>
            <person name="Jen D."/>
            <person name="Larson L."/>
            <person name="Mehta T."/>
            <person name="Neiman D."/>
            <person name="Pearson M."/>
            <person name="Roberts A."/>
            <person name="Saif S."/>
            <person name="Shea T."/>
            <person name="Shenoy N."/>
            <person name="Sisk P."/>
            <person name="Stolte C."/>
            <person name="Sykes S."/>
            <person name="Walk T."/>
            <person name="White J."/>
            <person name="Yandava C."/>
            <person name="Haas B."/>
            <person name="Nusbaum C."/>
            <person name="Birren B."/>
        </authorList>
    </citation>
    <scope>NUCLEOTIDE SEQUENCE</scope>
    <source>
        <strain evidence="2">R3-111a-1</strain>
    </source>
</reference>
<dbReference type="OrthoDB" id="1046782at2759"/>
<evidence type="ECO:0000313" key="2">
    <source>
        <dbReference type="EMBL" id="EJT72189.1"/>
    </source>
</evidence>
<keyword evidence="1" id="KW-0732">Signal</keyword>
<proteinExistence type="predicted"/>
<dbReference type="EnsemblFungi" id="EJT72189">
    <property type="protein sequence ID" value="EJT72189"/>
    <property type="gene ID" value="GGTG_09056"/>
</dbReference>
<dbReference type="GeneID" id="20349514"/>
<evidence type="ECO:0000313" key="3">
    <source>
        <dbReference type="EnsemblFungi" id="EJT72189"/>
    </source>
</evidence>
<reference evidence="3" key="5">
    <citation type="submission" date="2018-04" db="UniProtKB">
        <authorList>
            <consortium name="EnsemblFungi"/>
        </authorList>
    </citation>
    <scope>IDENTIFICATION</scope>
    <source>
        <strain evidence="3">R3-111a-1</strain>
    </source>
</reference>
<accession>J3P6B5</accession>